<keyword evidence="7" id="KW-0067">ATP-binding</keyword>
<evidence type="ECO:0000256" key="8">
    <source>
        <dbReference type="ARBA" id="ARBA00023012"/>
    </source>
</evidence>
<evidence type="ECO:0000313" key="12">
    <source>
        <dbReference type="EMBL" id="MFC4563150.1"/>
    </source>
</evidence>
<dbReference type="PANTHER" id="PTHR24421">
    <property type="entry name" value="NITRATE/NITRITE SENSOR PROTEIN NARX-RELATED"/>
    <property type="match status" value="1"/>
</dbReference>
<keyword evidence="13" id="KW-1185">Reference proteome</keyword>
<evidence type="ECO:0000256" key="3">
    <source>
        <dbReference type="ARBA" id="ARBA00022553"/>
    </source>
</evidence>
<feature type="domain" description="Histidine kinase/HSP90-like ATPase" evidence="10">
    <location>
        <begin position="233"/>
        <end position="327"/>
    </location>
</feature>
<evidence type="ECO:0000256" key="6">
    <source>
        <dbReference type="ARBA" id="ARBA00022777"/>
    </source>
</evidence>
<comment type="caution">
    <text evidence="12">The sequence shown here is derived from an EMBL/GenBank/DDBJ whole genome shotgun (WGS) entry which is preliminary data.</text>
</comment>
<dbReference type="RefSeq" id="WP_378574974.1">
    <property type="nucleotide sequence ID" value="NZ_JBHSFQ010000013.1"/>
</dbReference>
<dbReference type="Gene3D" id="3.30.565.10">
    <property type="entry name" value="Histidine kinase-like ATPase, C-terminal domain"/>
    <property type="match status" value="1"/>
</dbReference>
<dbReference type="SUPFAM" id="SSF55874">
    <property type="entry name" value="ATPase domain of HSP90 chaperone/DNA topoisomerase II/histidine kinase"/>
    <property type="match status" value="1"/>
</dbReference>
<keyword evidence="9" id="KW-0472">Membrane</keyword>
<evidence type="ECO:0000256" key="7">
    <source>
        <dbReference type="ARBA" id="ARBA00022840"/>
    </source>
</evidence>
<keyword evidence="9" id="KW-0812">Transmembrane</keyword>
<keyword evidence="5" id="KW-0547">Nucleotide-binding</keyword>
<accession>A0ABV9DWK5</accession>
<dbReference type="Gene3D" id="1.20.5.1930">
    <property type="match status" value="1"/>
</dbReference>
<keyword evidence="3" id="KW-0597">Phosphoprotein</keyword>
<proteinExistence type="predicted"/>
<evidence type="ECO:0000256" key="1">
    <source>
        <dbReference type="ARBA" id="ARBA00000085"/>
    </source>
</evidence>
<evidence type="ECO:0000259" key="10">
    <source>
        <dbReference type="Pfam" id="PF02518"/>
    </source>
</evidence>
<dbReference type="Proteomes" id="UP001595923">
    <property type="component" value="Unassembled WGS sequence"/>
</dbReference>
<name>A0ABV9DWK5_9ACTN</name>
<dbReference type="CDD" id="cd16917">
    <property type="entry name" value="HATPase_UhpB-NarQ-NarX-like"/>
    <property type="match status" value="1"/>
</dbReference>
<dbReference type="EC" id="2.7.13.3" evidence="2"/>
<dbReference type="GO" id="GO:0016301">
    <property type="term" value="F:kinase activity"/>
    <property type="evidence" value="ECO:0007669"/>
    <property type="project" value="UniProtKB-KW"/>
</dbReference>
<evidence type="ECO:0000256" key="9">
    <source>
        <dbReference type="SAM" id="Phobius"/>
    </source>
</evidence>
<keyword evidence="6 12" id="KW-0418">Kinase</keyword>
<evidence type="ECO:0000313" key="13">
    <source>
        <dbReference type="Proteomes" id="UP001595923"/>
    </source>
</evidence>
<protein>
    <recommendedName>
        <fullName evidence="2">histidine kinase</fullName>
        <ecNumber evidence="2">2.7.13.3</ecNumber>
    </recommendedName>
</protein>
<keyword evidence="8" id="KW-0902">Two-component regulatory system</keyword>
<dbReference type="InterPro" id="IPR011712">
    <property type="entry name" value="Sig_transdc_His_kin_sub3_dim/P"/>
</dbReference>
<comment type="catalytic activity">
    <reaction evidence="1">
        <text>ATP + protein L-histidine = ADP + protein N-phospho-L-histidine.</text>
        <dbReference type="EC" id="2.7.13.3"/>
    </reaction>
</comment>
<feature type="domain" description="Signal transduction histidine kinase subgroup 3 dimerisation and phosphoacceptor" evidence="11">
    <location>
        <begin position="126"/>
        <end position="190"/>
    </location>
</feature>
<feature type="transmembrane region" description="Helical" evidence="9">
    <location>
        <begin position="72"/>
        <end position="90"/>
    </location>
</feature>
<keyword evidence="4" id="KW-0808">Transferase</keyword>
<reference evidence="13" key="1">
    <citation type="journal article" date="2019" name="Int. J. Syst. Evol. Microbiol.">
        <title>The Global Catalogue of Microorganisms (GCM) 10K type strain sequencing project: providing services to taxonomists for standard genome sequencing and annotation.</title>
        <authorList>
            <consortium name="The Broad Institute Genomics Platform"/>
            <consortium name="The Broad Institute Genome Sequencing Center for Infectious Disease"/>
            <person name="Wu L."/>
            <person name="Ma J."/>
        </authorList>
    </citation>
    <scope>NUCLEOTIDE SEQUENCE [LARGE SCALE GENOMIC DNA]</scope>
    <source>
        <strain evidence="13">XZYJ18</strain>
    </source>
</reference>
<keyword evidence="9" id="KW-1133">Transmembrane helix</keyword>
<dbReference type="EMBL" id="JBHSFQ010000013">
    <property type="protein sequence ID" value="MFC4563150.1"/>
    <property type="molecule type" value="Genomic_DNA"/>
</dbReference>
<evidence type="ECO:0000256" key="2">
    <source>
        <dbReference type="ARBA" id="ARBA00012438"/>
    </source>
</evidence>
<evidence type="ECO:0000256" key="5">
    <source>
        <dbReference type="ARBA" id="ARBA00022741"/>
    </source>
</evidence>
<evidence type="ECO:0000259" key="11">
    <source>
        <dbReference type="Pfam" id="PF07730"/>
    </source>
</evidence>
<dbReference type="InterPro" id="IPR003594">
    <property type="entry name" value="HATPase_dom"/>
</dbReference>
<dbReference type="InterPro" id="IPR050482">
    <property type="entry name" value="Sensor_HK_TwoCompSys"/>
</dbReference>
<organism evidence="12 13">
    <name type="scientific">Nocardiopsis mangrovi</name>
    <dbReference type="NCBI Taxonomy" id="1179818"/>
    <lineage>
        <taxon>Bacteria</taxon>
        <taxon>Bacillati</taxon>
        <taxon>Actinomycetota</taxon>
        <taxon>Actinomycetes</taxon>
        <taxon>Streptosporangiales</taxon>
        <taxon>Nocardiopsidaceae</taxon>
        <taxon>Nocardiopsis</taxon>
    </lineage>
</organism>
<dbReference type="Pfam" id="PF02518">
    <property type="entry name" value="HATPase_c"/>
    <property type="match status" value="1"/>
</dbReference>
<gene>
    <name evidence="12" type="ORF">ACFO4E_14895</name>
</gene>
<dbReference type="PANTHER" id="PTHR24421:SF10">
    <property type="entry name" value="NITRATE_NITRITE SENSOR PROTEIN NARQ"/>
    <property type="match status" value="1"/>
</dbReference>
<evidence type="ECO:0000256" key="4">
    <source>
        <dbReference type="ARBA" id="ARBA00022679"/>
    </source>
</evidence>
<dbReference type="Pfam" id="PF07730">
    <property type="entry name" value="HisKA_3"/>
    <property type="match status" value="1"/>
</dbReference>
<dbReference type="InterPro" id="IPR036890">
    <property type="entry name" value="HATPase_C_sf"/>
</dbReference>
<sequence>MIHGVVLAVLALAGALNGLDTVTLPLWRQVLYLPLGAASYLHGRHLPSAWDRWVLAAAGAAGAAVVPFDRGTGAAVLFSLTLGVVLPWLAGRFRRQQNDLVEAGRQRVAQLEREQGFIAERARLRERARISADMHDTLGHELALITVRAGALELAADADARTRDAAAGLRSSAVAATDLLRRTIGMLREDPGAAAEPPGEPVTALVARARDAGIAVDLTLRGARGPLPPLVDRAVHRVVQEALTNAARHAPGARVAVAVEQGPDCVAVTVATSAAEPAPAGPVAPGPAAGGGSGLAGLRERVGLLGGELRAGPSGGGFAVAARIPVEPRAAGQGDAP</sequence>